<reference evidence="1 2" key="1">
    <citation type="journal article" date="2018" name="bioRxiv">
        <title>Evidence of independent acquisition and adaption of ultra-small bacteria to human hosts across the highly diverse yet reduced genomes of the phylum Saccharibacteria.</title>
        <authorList>
            <person name="McLean J.S."/>
            <person name="Bor B."/>
            <person name="To T.T."/>
            <person name="Liu Q."/>
            <person name="Kearns K.A."/>
            <person name="Solden L.M."/>
            <person name="Wrighton K.C."/>
            <person name="He X."/>
            <person name="Shi W."/>
        </authorList>
    </citation>
    <scope>NUCLEOTIDE SEQUENCE [LARGE SCALE GENOMIC DNA]</scope>
    <source>
        <strain evidence="1 2">TM7_G3_2_Rum_HOT_351B</strain>
    </source>
</reference>
<accession>A0ABY0FLI1</accession>
<protein>
    <submittedName>
        <fullName evidence="1">Uncharacterized protein</fullName>
    </submittedName>
</protein>
<keyword evidence="2" id="KW-1185">Reference proteome</keyword>
<dbReference type="EMBL" id="PRLM01000005">
    <property type="protein sequence ID" value="RYC74640.1"/>
    <property type="molecule type" value="Genomic_DNA"/>
</dbReference>
<gene>
    <name evidence="1" type="ORF">G3RUM_00508</name>
</gene>
<sequence length="93" mass="10627">MIINAERVSEKLHEECSKGRYTGVTIKFRKSGTTNKFFDYTEPLDVVSLSSDEWHEVIDRGEKHCAREHKTDIDRVEAIVLTPAQGIPINIII</sequence>
<evidence type="ECO:0000313" key="1">
    <source>
        <dbReference type="EMBL" id="RYC74640.1"/>
    </source>
</evidence>
<evidence type="ECO:0000313" key="2">
    <source>
        <dbReference type="Proteomes" id="UP001191019"/>
    </source>
</evidence>
<name>A0ABY0FLI1_9BACT</name>
<organism evidence="1 2">
    <name type="scientific">Candidatus Nanosyncoccus alces</name>
    <dbReference type="NCBI Taxonomy" id="2171997"/>
    <lineage>
        <taxon>Bacteria</taxon>
        <taxon>Candidatus Saccharimonadota</taxon>
        <taxon>Candidatus Nanosyncoccalia</taxon>
        <taxon>Candidatus Nanosyncoccales</taxon>
        <taxon>Candidatus Nanosyncoccaceae</taxon>
        <taxon>Candidatus Nanosyncoccus</taxon>
    </lineage>
</organism>
<reference evidence="1 2" key="2">
    <citation type="journal article" date="2020" name="Cell Rep.">
        <title>Acquisition and Adaptation of Ultra-small Parasitic Reduced Genome Bacteria to Mammalian Hosts.</title>
        <authorList>
            <person name="McLean J.S."/>
            <person name="Bor B."/>
            <person name="Kerns K.A."/>
            <person name="Liu Q."/>
            <person name="To T.T."/>
            <person name="Solden L."/>
            <person name="Hendrickson E.L."/>
            <person name="Wrighton K."/>
            <person name="Shi W."/>
            <person name="He X."/>
        </authorList>
    </citation>
    <scope>NUCLEOTIDE SEQUENCE [LARGE SCALE GENOMIC DNA]</scope>
    <source>
        <strain evidence="1 2">TM7_G3_2_Rum_HOT_351B</strain>
    </source>
</reference>
<dbReference type="Proteomes" id="UP001191019">
    <property type="component" value="Unassembled WGS sequence"/>
</dbReference>
<comment type="caution">
    <text evidence="1">The sequence shown here is derived from an EMBL/GenBank/DDBJ whole genome shotgun (WGS) entry which is preliminary data.</text>
</comment>
<proteinExistence type="predicted"/>